<dbReference type="Proteomes" id="UP001229862">
    <property type="component" value="Chromosome"/>
</dbReference>
<reference evidence="1" key="1">
    <citation type="submission" date="2023-08" db="EMBL/GenBank/DDBJ databases">
        <title>New molecular markers tilS and rpoB for phylogenetic and monitoring studies of the genus Thiothrix biodiversity.</title>
        <authorList>
            <person name="Ravin N.V."/>
            <person name="Smolyakov D."/>
            <person name="Markov N.D."/>
            <person name="Beletsky A.V."/>
            <person name="Mardanov A.V."/>
            <person name="Rudenko T.S."/>
            <person name="Grabovich M.Y."/>
        </authorList>
    </citation>
    <scope>NUCLEOTIDE SEQUENCE</scope>
    <source>
        <strain evidence="1">DNT52</strain>
    </source>
</reference>
<accession>A0AA51MK64</accession>
<protein>
    <submittedName>
        <fullName evidence="1">Uncharacterized protein</fullName>
    </submittedName>
</protein>
<sequence>MPSSEMTTHTFNNQETELLQIIQMHTRCSEKSAIELLTDIKHLVDGKTESMKFRGNTANKMVSHPDTDRKRGFF</sequence>
<organism evidence="1">
    <name type="scientific">Thiothrix subterranea</name>
    <dbReference type="NCBI Taxonomy" id="2735563"/>
    <lineage>
        <taxon>Bacteria</taxon>
        <taxon>Pseudomonadati</taxon>
        <taxon>Pseudomonadota</taxon>
        <taxon>Gammaproteobacteria</taxon>
        <taxon>Thiotrichales</taxon>
        <taxon>Thiotrichaceae</taxon>
        <taxon>Thiothrix</taxon>
    </lineage>
</organism>
<dbReference type="RefSeq" id="WP_308871762.1">
    <property type="nucleotide sequence ID" value="NZ_CP133217.1"/>
</dbReference>
<evidence type="ECO:0000313" key="1">
    <source>
        <dbReference type="EMBL" id="WML85795.1"/>
    </source>
</evidence>
<gene>
    <name evidence="1" type="ORF">RCG00_16000</name>
</gene>
<name>A0AA51MK64_9GAMM</name>
<dbReference type="AlphaFoldDB" id="A0AA51MK64"/>
<proteinExistence type="predicted"/>
<dbReference type="EMBL" id="CP133217">
    <property type="protein sequence ID" value="WML85795.1"/>
    <property type="molecule type" value="Genomic_DNA"/>
</dbReference>